<evidence type="ECO:0000313" key="4">
    <source>
        <dbReference type="Proteomes" id="UP000811246"/>
    </source>
</evidence>
<keyword evidence="1" id="KW-0812">Transmembrane</keyword>
<comment type="caution">
    <text evidence="3">The sequence shown here is derived from an EMBL/GenBank/DDBJ whole genome shotgun (WGS) entry which is preliminary data.</text>
</comment>
<feature type="chain" id="PRO_5036828351" evidence="2">
    <location>
        <begin position="25"/>
        <end position="202"/>
    </location>
</feature>
<accession>A0A922FV03</accession>
<gene>
    <name evidence="3" type="ORF">I3842_02G119600</name>
</gene>
<keyword evidence="1" id="KW-1133">Transmembrane helix</keyword>
<evidence type="ECO:0000256" key="1">
    <source>
        <dbReference type="SAM" id="Phobius"/>
    </source>
</evidence>
<name>A0A922FV03_CARIL</name>
<proteinExistence type="predicted"/>
<sequence length="202" mass="22569">MANSARVIAFLAVVLVLLPRIALGDFLSPLLSPSLMMCAKKWNVEKELASHLVIALSSMNVNAISGGVGLVLSLLTLMIISSFFLAWFPIVPLVTPAQKPPHPSKRKHAKLMNPSLIPATGLTVEVVSATRHRFSHTLVCVWRVIIIFSMLLPSHVLKNVQLGWIVRTLEFHFQTNLLLPLKQWLMKGRAQLLQFYKEFRCG</sequence>
<dbReference type="AlphaFoldDB" id="A0A922FV03"/>
<dbReference type="Proteomes" id="UP000811246">
    <property type="component" value="Chromosome 2"/>
</dbReference>
<keyword evidence="1" id="KW-0472">Membrane</keyword>
<feature type="signal peptide" evidence="2">
    <location>
        <begin position="1"/>
        <end position="24"/>
    </location>
</feature>
<protein>
    <submittedName>
        <fullName evidence="3">Uncharacterized protein</fullName>
    </submittedName>
</protein>
<evidence type="ECO:0000313" key="3">
    <source>
        <dbReference type="EMBL" id="KAG6727218.1"/>
    </source>
</evidence>
<evidence type="ECO:0000256" key="2">
    <source>
        <dbReference type="SAM" id="SignalP"/>
    </source>
</evidence>
<reference evidence="3" key="1">
    <citation type="submission" date="2021-01" db="EMBL/GenBank/DDBJ databases">
        <authorList>
            <person name="Lovell J.T."/>
            <person name="Bentley N."/>
            <person name="Bhattarai G."/>
            <person name="Jenkins J.W."/>
            <person name="Sreedasyam A."/>
            <person name="Alarcon Y."/>
            <person name="Bock C."/>
            <person name="Boston L."/>
            <person name="Carlson J."/>
            <person name="Cervantes K."/>
            <person name="Clermont K."/>
            <person name="Krom N."/>
            <person name="Kubenka K."/>
            <person name="Mamidi S."/>
            <person name="Mattison C."/>
            <person name="Monteros M."/>
            <person name="Pisani C."/>
            <person name="Plott C."/>
            <person name="Rajasekar S."/>
            <person name="Rhein H.S."/>
            <person name="Rohla C."/>
            <person name="Song M."/>
            <person name="Hilaire R.S."/>
            <person name="Shu S."/>
            <person name="Wells L."/>
            <person name="Wang X."/>
            <person name="Webber J."/>
            <person name="Heerema R.J."/>
            <person name="Klein P."/>
            <person name="Conner P."/>
            <person name="Grauke L."/>
            <person name="Grimwood J."/>
            <person name="Schmutz J."/>
            <person name="Randall J.J."/>
        </authorList>
    </citation>
    <scope>NUCLEOTIDE SEQUENCE</scope>
    <source>
        <tissue evidence="3">Leaf</tissue>
    </source>
</reference>
<organism evidence="3 4">
    <name type="scientific">Carya illinoinensis</name>
    <name type="common">Pecan</name>
    <dbReference type="NCBI Taxonomy" id="32201"/>
    <lineage>
        <taxon>Eukaryota</taxon>
        <taxon>Viridiplantae</taxon>
        <taxon>Streptophyta</taxon>
        <taxon>Embryophyta</taxon>
        <taxon>Tracheophyta</taxon>
        <taxon>Spermatophyta</taxon>
        <taxon>Magnoliopsida</taxon>
        <taxon>eudicotyledons</taxon>
        <taxon>Gunneridae</taxon>
        <taxon>Pentapetalae</taxon>
        <taxon>rosids</taxon>
        <taxon>fabids</taxon>
        <taxon>Fagales</taxon>
        <taxon>Juglandaceae</taxon>
        <taxon>Carya</taxon>
    </lineage>
</organism>
<dbReference type="EMBL" id="CM031826">
    <property type="protein sequence ID" value="KAG6727218.1"/>
    <property type="molecule type" value="Genomic_DNA"/>
</dbReference>
<keyword evidence="2" id="KW-0732">Signal</keyword>
<feature type="transmembrane region" description="Helical" evidence="1">
    <location>
        <begin position="68"/>
        <end position="90"/>
    </location>
</feature>